<dbReference type="NCBIfam" id="TIGR02218">
    <property type="entry name" value="phg_TIGR02218"/>
    <property type="match status" value="1"/>
</dbReference>
<feature type="domain" description="Bacteriophage phiJL001 Gp84 C-terminal" evidence="1">
    <location>
        <begin position="184"/>
        <end position="266"/>
    </location>
</feature>
<protein>
    <submittedName>
        <fullName evidence="2">DUF2163 domain-containing protein</fullName>
    </submittedName>
</protein>
<sequence length="278" mass="29811">MSAATTIARAWAVRRADGLCLGFTDHDMALEFEGIAFRPEAGLSAQALVQGLGLAVDNTEVQGVLSSDAITPGDLAAGRWDGAEVRLWEVDWRDVAQRRLLFRGALGEVVFAGGAYRAELRGLSEALNRPQGRVFHARCSAMLGDGQCRFDLGREGYSAEAVVELVEEGGARLELSGVGSHAAGWFEHGRAEFLDGPAAGLSGVVKIDRVAGELREVELWAAPGAVPRVGDRLRLGAGCDKQAGTCRGKFLNFLNFRGFPELPPEDWLLAPQVARGRR</sequence>
<proteinExistence type="predicted"/>
<comment type="caution">
    <text evidence="2">The sequence shown here is derived from an EMBL/GenBank/DDBJ whole genome shotgun (WGS) entry which is preliminary data.</text>
</comment>
<evidence type="ECO:0000259" key="1">
    <source>
        <dbReference type="Pfam" id="PF09356"/>
    </source>
</evidence>
<dbReference type="Pfam" id="PF09356">
    <property type="entry name" value="Phage_BR0599"/>
    <property type="match status" value="1"/>
</dbReference>
<gene>
    <name evidence="2" type="ORF">GXX24_04930</name>
</gene>
<dbReference type="AlphaFoldDB" id="A0A832PKY1"/>
<dbReference type="RefSeq" id="WP_303729558.1">
    <property type="nucleotide sequence ID" value="NZ_DULP01000076.1"/>
</dbReference>
<evidence type="ECO:0000313" key="2">
    <source>
        <dbReference type="EMBL" id="HHW33469.1"/>
    </source>
</evidence>
<dbReference type="InterPro" id="IPR018964">
    <property type="entry name" value="Phage_phiJL001_Gp84_C"/>
</dbReference>
<name>A0A832PKY1_9RHOB</name>
<reference evidence="2 3" key="1">
    <citation type="journal article" date="2020" name="Biotechnol. Biofuels">
        <title>New insights from the biogas microbiome by comprehensive genome-resolved metagenomics of nearly 1600 species originating from multiple anaerobic digesters.</title>
        <authorList>
            <person name="Campanaro S."/>
            <person name="Treu L."/>
            <person name="Rodriguez-R L.M."/>
            <person name="Kovalovszki A."/>
            <person name="Ziels R.M."/>
            <person name="Maus I."/>
            <person name="Zhu X."/>
            <person name="Kougias P.G."/>
            <person name="Basile A."/>
            <person name="Luo G."/>
            <person name="Schluter A."/>
            <person name="Konstantinidis K.T."/>
            <person name="Angelidaki I."/>
        </authorList>
    </citation>
    <scope>NUCLEOTIDE SEQUENCE [LARGE SCALE GENOMIC DNA]</scope>
    <source>
        <strain evidence="2">AS04akNAM_125</strain>
    </source>
</reference>
<evidence type="ECO:0000313" key="3">
    <source>
        <dbReference type="Proteomes" id="UP000580830"/>
    </source>
</evidence>
<dbReference type="Proteomes" id="UP000580830">
    <property type="component" value="Unassembled WGS sequence"/>
</dbReference>
<dbReference type="EMBL" id="DULP01000076">
    <property type="protein sequence ID" value="HHW33469.1"/>
    <property type="molecule type" value="Genomic_DNA"/>
</dbReference>
<accession>A0A832PKY1</accession>
<dbReference type="Pfam" id="PF09931">
    <property type="entry name" value="Phage_phiJL001_Gp84_N"/>
    <property type="match status" value="1"/>
</dbReference>
<organism evidence="2 3">
    <name type="scientific">Paracoccus solventivorans</name>
    <dbReference type="NCBI Taxonomy" id="53463"/>
    <lineage>
        <taxon>Bacteria</taxon>
        <taxon>Pseudomonadati</taxon>
        <taxon>Pseudomonadota</taxon>
        <taxon>Alphaproteobacteria</taxon>
        <taxon>Rhodobacterales</taxon>
        <taxon>Paracoccaceae</taxon>
        <taxon>Paracoccus</taxon>
    </lineage>
</organism>
<dbReference type="InterPro" id="IPR011928">
    <property type="entry name" value="Phage_phiJL001_Gp84"/>
</dbReference>